<proteinExistence type="inferred from homology"/>
<dbReference type="InterPro" id="IPR013563">
    <property type="entry name" value="Oligopep_ABC_C"/>
</dbReference>
<dbReference type="GO" id="GO:0055085">
    <property type="term" value="P:transmembrane transport"/>
    <property type="evidence" value="ECO:0007669"/>
    <property type="project" value="UniProtKB-ARBA"/>
</dbReference>
<name>A0A2S9QNX8_9MICO</name>
<accession>A0A2S9QNX8</accession>
<dbReference type="GO" id="GO:0005524">
    <property type="term" value="F:ATP binding"/>
    <property type="evidence" value="ECO:0007669"/>
    <property type="project" value="UniProtKB-KW"/>
</dbReference>
<dbReference type="InterPro" id="IPR003593">
    <property type="entry name" value="AAA+_ATPase"/>
</dbReference>
<dbReference type="InterPro" id="IPR027417">
    <property type="entry name" value="P-loop_NTPase"/>
</dbReference>
<dbReference type="Pfam" id="PF08352">
    <property type="entry name" value="oligo_HPY"/>
    <property type="match status" value="1"/>
</dbReference>
<feature type="domain" description="ABC transporter" evidence="5">
    <location>
        <begin position="7"/>
        <end position="253"/>
    </location>
</feature>
<keyword evidence="3" id="KW-0547">Nucleotide-binding</keyword>
<dbReference type="EMBL" id="MWZD01000017">
    <property type="protein sequence ID" value="PRI11295.1"/>
    <property type="molecule type" value="Genomic_DNA"/>
</dbReference>
<gene>
    <name evidence="6" type="ORF">B4915_10670</name>
</gene>
<dbReference type="PROSITE" id="PS50893">
    <property type="entry name" value="ABC_TRANSPORTER_2"/>
    <property type="match status" value="1"/>
</dbReference>
<keyword evidence="7" id="KW-1185">Reference proteome</keyword>
<dbReference type="PANTHER" id="PTHR43776">
    <property type="entry name" value="TRANSPORT ATP-BINDING PROTEIN"/>
    <property type="match status" value="1"/>
</dbReference>
<dbReference type="GO" id="GO:0015833">
    <property type="term" value="P:peptide transport"/>
    <property type="evidence" value="ECO:0007669"/>
    <property type="project" value="InterPro"/>
</dbReference>
<organism evidence="6 7">
    <name type="scientific">Leucobacter massiliensis</name>
    <dbReference type="NCBI Taxonomy" id="1686285"/>
    <lineage>
        <taxon>Bacteria</taxon>
        <taxon>Bacillati</taxon>
        <taxon>Actinomycetota</taxon>
        <taxon>Actinomycetes</taxon>
        <taxon>Micrococcales</taxon>
        <taxon>Microbacteriaceae</taxon>
        <taxon>Leucobacter</taxon>
    </lineage>
</organism>
<dbReference type="OrthoDB" id="8481147at2"/>
<evidence type="ECO:0000313" key="6">
    <source>
        <dbReference type="EMBL" id="PRI11295.1"/>
    </source>
</evidence>
<dbReference type="InterPro" id="IPR017871">
    <property type="entry name" value="ABC_transporter-like_CS"/>
</dbReference>
<dbReference type="Gene3D" id="3.40.50.300">
    <property type="entry name" value="P-loop containing nucleotide triphosphate hydrolases"/>
    <property type="match status" value="1"/>
</dbReference>
<evidence type="ECO:0000256" key="4">
    <source>
        <dbReference type="ARBA" id="ARBA00022840"/>
    </source>
</evidence>
<dbReference type="SMART" id="SM00382">
    <property type="entry name" value="AAA"/>
    <property type="match status" value="1"/>
</dbReference>
<protein>
    <submittedName>
        <fullName evidence="6">ABC transporter ATP-binding protein</fullName>
    </submittedName>
</protein>
<evidence type="ECO:0000256" key="2">
    <source>
        <dbReference type="ARBA" id="ARBA00022448"/>
    </source>
</evidence>
<dbReference type="SUPFAM" id="SSF52540">
    <property type="entry name" value="P-loop containing nucleoside triphosphate hydrolases"/>
    <property type="match status" value="1"/>
</dbReference>
<dbReference type="CDD" id="cd03257">
    <property type="entry name" value="ABC_NikE_OppD_transporters"/>
    <property type="match status" value="1"/>
</dbReference>
<dbReference type="AlphaFoldDB" id="A0A2S9QNX8"/>
<comment type="caution">
    <text evidence="6">The sequence shown here is derived from an EMBL/GenBank/DDBJ whole genome shotgun (WGS) entry which is preliminary data.</text>
</comment>
<dbReference type="Pfam" id="PF00005">
    <property type="entry name" value="ABC_tran"/>
    <property type="match status" value="1"/>
</dbReference>
<dbReference type="InterPro" id="IPR003439">
    <property type="entry name" value="ABC_transporter-like_ATP-bd"/>
</dbReference>
<reference evidence="6 7" key="1">
    <citation type="journal article" date="2017" name="New Microbes New Infect">
        <title>Genome sequence of 'Leucobacter massiliensis' sp. nov. isolated from human pharynx after travel to the 2014 Hajj.</title>
        <authorList>
            <person name="Leangapichart T."/>
            <person name="Gautret P."/>
            <person name="Nguyen T.T."/>
            <person name="Armstrong N."/>
            <person name="Rolain J.M."/>
        </authorList>
    </citation>
    <scope>NUCLEOTIDE SEQUENCE [LARGE SCALE GENOMIC DNA]</scope>
    <source>
        <strain evidence="6 7">122RC15</strain>
    </source>
</reference>
<dbReference type="RefSeq" id="WP_105805744.1">
    <property type="nucleotide sequence ID" value="NZ_MWZD01000017.1"/>
</dbReference>
<evidence type="ECO:0000256" key="1">
    <source>
        <dbReference type="ARBA" id="ARBA00005417"/>
    </source>
</evidence>
<sequence length="276" mass="30145">MSQTPIIEVERLDRTFHLGRKASVHALDDVSCELGAGRCLAVVGESGSGKSTLARVIVGLESADSGTVRIAGAEVRPTTARRELRRRAKLVQMVFQDPQGSLNRSLPVSATIDEMLRAHRPELDRAARRARVLELFAEVGLNERHADAKPAALSGGQKQRVAIARALAAEPRIIVLDEAVSALDVSVQSQVLDLLKRLRREHGLSYLFITHDLSVVRDIADDVVVMRSGRIIERGTVDEVLDSPREPYTRLLIASAPRPGWKPRRGLRDALLGSGA</sequence>
<evidence type="ECO:0000259" key="5">
    <source>
        <dbReference type="PROSITE" id="PS50893"/>
    </source>
</evidence>
<evidence type="ECO:0000313" key="7">
    <source>
        <dbReference type="Proteomes" id="UP000238650"/>
    </source>
</evidence>
<dbReference type="GO" id="GO:0016887">
    <property type="term" value="F:ATP hydrolysis activity"/>
    <property type="evidence" value="ECO:0007669"/>
    <property type="project" value="InterPro"/>
</dbReference>
<keyword evidence="4 6" id="KW-0067">ATP-binding</keyword>
<dbReference type="PROSITE" id="PS00211">
    <property type="entry name" value="ABC_TRANSPORTER_1"/>
    <property type="match status" value="1"/>
</dbReference>
<evidence type="ECO:0000256" key="3">
    <source>
        <dbReference type="ARBA" id="ARBA00022741"/>
    </source>
</evidence>
<dbReference type="InterPro" id="IPR050319">
    <property type="entry name" value="ABC_transp_ATP-bind"/>
</dbReference>
<comment type="similarity">
    <text evidence="1">Belongs to the ABC transporter superfamily.</text>
</comment>
<dbReference type="PANTHER" id="PTHR43776:SF7">
    <property type="entry name" value="D,D-DIPEPTIDE TRANSPORT ATP-BINDING PROTEIN DDPF-RELATED"/>
    <property type="match status" value="1"/>
</dbReference>
<dbReference type="Proteomes" id="UP000238650">
    <property type="component" value="Unassembled WGS sequence"/>
</dbReference>
<keyword evidence="2" id="KW-0813">Transport</keyword>